<comment type="caution">
    <text evidence="8">The sequence shown here is derived from an EMBL/GenBank/DDBJ whole genome shotgun (WGS) entry which is preliminary data.</text>
</comment>
<evidence type="ECO:0000259" key="7">
    <source>
        <dbReference type="PROSITE" id="PS51900"/>
    </source>
</evidence>
<dbReference type="Gene3D" id="1.10.150.130">
    <property type="match status" value="1"/>
</dbReference>
<keyword evidence="4" id="KW-0233">DNA recombination</keyword>
<evidence type="ECO:0000256" key="2">
    <source>
        <dbReference type="ARBA" id="ARBA00022908"/>
    </source>
</evidence>
<dbReference type="InterPro" id="IPR025269">
    <property type="entry name" value="SAM-like_dom"/>
</dbReference>
<gene>
    <name evidence="8" type="ORF">FA045_17885</name>
</gene>
<feature type="domain" description="Tyr recombinase" evidence="6">
    <location>
        <begin position="220"/>
        <end position="412"/>
    </location>
</feature>
<comment type="similarity">
    <text evidence="1">Belongs to the 'phage' integrase family.</text>
</comment>
<proteinExistence type="inferred from homology"/>
<evidence type="ECO:0000256" key="5">
    <source>
        <dbReference type="PROSITE-ProRule" id="PRU01248"/>
    </source>
</evidence>
<evidence type="ECO:0000256" key="3">
    <source>
        <dbReference type="ARBA" id="ARBA00023125"/>
    </source>
</evidence>
<evidence type="ECO:0000313" key="9">
    <source>
        <dbReference type="Proteomes" id="UP000310477"/>
    </source>
</evidence>
<keyword evidence="2" id="KW-0229">DNA integration</keyword>
<evidence type="ECO:0000313" key="8">
    <source>
        <dbReference type="EMBL" id="TKB96532.1"/>
    </source>
</evidence>
<dbReference type="CDD" id="cd00397">
    <property type="entry name" value="DNA_BRE_C"/>
    <property type="match status" value="1"/>
</dbReference>
<dbReference type="InterPro" id="IPR010998">
    <property type="entry name" value="Integrase_recombinase_N"/>
</dbReference>
<evidence type="ECO:0000256" key="4">
    <source>
        <dbReference type="ARBA" id="ARBA00023172"/>
    </source>
</evidence>
<dbReference type="PROSITE" id="PS51898">
    <property type="entry name" value="TYR_RECOMBINASE"/>
    <property type="match status" value="1"/>
</dbReference>
<dbReference type="Pfam" id="PF00589">
    <property type="entry name" value="Phage_integrase"/>
    <property type="match status" value="1"/>
</dbReference>
<evidence type="ECO:0000256" key="1">
    <source>
        <dbReference type="ARBA" id="ARBA00008857"/>
    </source>
</evidence>
<dbReference type="Pfam" id="PF13102">
    <property type="entry name" value="Phage_int_SAM_5"/>
    <property type="match status" value="1"/>
</dbReference>
<dbReference type="InterPro" id="IPR011010">
    <property type="entry name" value="DNA_brk_join_enz"/>
</dbReference>
<dbReference type="GO" id="GO:0003677">
    <property type="term" value="F:DNA binding"/>
    <property type="evidence" value="ECO:0007669"/>
    <property type="project" value="UniProtKB-UniRule"/>
</dbReference>
<evidence type="ECO:0000259" key="6">
    <source>
        <dbReference type="PROSITE" id="PS51898"/>
    </source>
</evidence>
<dbReference type="OrthoDB" id="764406at2"/>
<reference evidence="8 9" key="1">
    <citation type="submission" date="2019-04" db="EMBL/GenBank/DDBJ databases">
        <title>Pedobacter sp. AR-2-6 sp. nov., isolated from Arctic soil.</title>
        <authorList>
            <person name="Dahal R.H."/>
            <person name="Kim D.-U."/>
        </authorList>
    </citation>
    <scope>NUCLEOTIDE SEQUENCE [LARGE SCALE GENOMIC DNA]</scope>
    <source>
        <strain evidence="8 9">AR-2-6</strain>
    </source>
</reference>
<dbReference type="AlphaFoldDB" id="A0A4U1BUX3"/>
<dbReference type="SUPFAM" id="SSF56349">
    <property type="entry name" value="DNA breaking-rejoining enzymes"/>
    <property type="match status" value="1"/>
</dbReference>
<dbReference type="InterPro" id="IPR044068">
    <property type="entry name" value="CB"/>
</dbReference>
<dbReference type="PANTHER" id="PTHR30349">
    <property type="entry name" value="PHAGE INTEGRASE-RELATED"/>
    <property type="match status" value="1"/>
</dbReference>
<organism evidence="8 9">
    <name type="scientific">Pedobacter cryotolerans</name>
    <dbReference type="NCBI Taxonomy" id="2571270"/>
    <lineage>
        <taxon>Bacteria</taxon>
        <taxon>Pseudomonadati</taxon>
        <taxon>Bacteroidota</taxon>
        <taxon>Sphingobacteriia</taxon>
        <taxon>Sphingobacteriales</taxon>
        <taxon>Sphingobacteriaceae</taxon>
        <taxon>Pedobacter</taxon>
    </lineage>
</organism>
<dbReference type="GO" id="GO:0006310">
    <property type="term" value="P:DNA recombination"/>
    <property type="evidence" value="ECO:0007669"/>
    <property type="project" value="UniProtKB-KW"/>
</dbReference>
<feature type="domain" description="Core-binding (CB)" evidence="7">
    <location>
        <begin position="107"/>
        <end position="197"/>
    </location>
</feature>
<dbReference type="RefSeq" id="WP_136878453.1">
    <property type="nucleotide sequence ID" value="NZ_SWBO01000017.1"/>
</dbReference>
<dbReference type="Gene3D" id="1.10.443.10">
    <property type="entry name" value="Intergrase catalytic core"/>
    <property type="match status" value="1"/>
</dbReference>
<dbReference type="EMBL" id="SWBO01000017">
    <property type="protein sequence ID" value="TKB96532.1"/>
    <property type="molecule type" value="Genomic_DNA"/>
</dbReference>
<name>A0A4U1BUX3_9SPHI</name>
<protein>
    <submittedName>
        <fullName evidence="8">Site-specific integrase</fullName>
    </submittedName>
</protein>
<accession>A0A4U1BUX3</accession>
<keyword evidence="3 5" id="KW-0238">DNA-binding</keyword>
<dbReference type="GO" id="GO:0015074">
    <property type="term" value="P:DNA integration"/>
    <property type="evidence" value="ECO:0007669"/>
    <property type="project" value="UniProtKB-KW"/>
</dbReference>
<dbReference type="InterPro" id="IPR002104">
    <property type="entry name" value="Integrase_catalytic"/>
</dbReference>
<dbReference type="Proteomes" id="UP000310477">
    <property type="component" value="Unassembled WGS sequence"/>
</dbReference>
<dbReference type="PANTHER" id="PTHR30349:SF41">
    <property type="entry name" value="INTEGRASE_RECOMBINASE PROTEIN MJ0367-RELATED"/>
    <property type="match status" value="1"/>
</dbReference>
<dbReference type="InterPro" id="IPR013762">
    <property type="entry name" value="Integrase-like_cat_sf"/>
</dbReference>
<dbReference type="PROSITE" id="PS51900">
    <property type="entry name" value="CB"/>
    <property type="match status" value="1"/>
</dbReference>
<keyword evidence="9" id="KW-1185">Reference proteome</keyword>
<sequence length="412" mass="48598">MGKKSKRSNYQRIDLGIYSGINFLLVVPSKWNKSLYPLHYLEYYNGKQVKYYTEVKSLYQQYLPTLTRPNVTEQEKITELQRLYSYDIGKIISSLDLKASDDINLNTLMNAAVDIFFQYQESQYAKGELNNISNYKDRTAKLKDFFRLDNNKHLMLRDLTSDIWEAFRNYLLGTKKLKKSTVNQYMTYVSQFYNFLIFKEIAIFNHSLKLKKLDASKQEKKFKEIKDDVLKSFFQTLEANKFKYTRIYLSALLIYEQTIRPIQLCSIKVSQLDLTNNLIKDIYSAKNKSYRSIIISPKVKELIEIVLKNTSDSGIDIEPQDYLIGGRDRLKKGIPYTPKDVRRVFDVFKREFPQFKEVLIYDFKKTSITNQFNDATIAPDLIRQRANHSKMETTQIYNQKKDVTAPFILQID</sequence>
<dbReference type="InterPro" id="IPR050090">
    <property type="entry name" value="Tyrosine_recombinase_XerCD"/>
</dbReference>